<dbReference type="PROSITE" id="PS51462">
    <property type="entry name" value="NUDIX"/>
    <property type="match status" value="1"/>
</dbReference>
<dbReference type="PANTHER" id="PTHR42904">
    <property type="entry name" value="NUDIX HYDROLASE, NUDC SUBFAMILY"/>
    <property type="match status" value="1"/>
</dbReference>
<dbReference type="InterPro" id="IPR000086">
    <property type="entry name" value="NUDIX_hydrolase_dom"/>
</dbReference>
<keyword evidence="8" id="KW-0520">NAD</keyword>
<dbReference type="GO" id="GO:0016787">
    <property type="term" value="F:hydrolase activity"/>
    <property type="evidence" value="ECO:0007669"/>
    <property type="project" value="UniProtKB-KW"/>
</dbReference>
<keyword evidence="6 10" id="KW-0378">Hydrolase</keyword>
<name>A0ABW8T0K3_9CLOT</name>
<sequence>MNREILYKNYIPALEAEYEIKGGCFWFIFSLDKLLVERNDNRINIPFAKSLEELNIIPIRKQYLGTFKGRPCYSVEVSHNTAEFEGMSLIGLRELFGLVEEDMFLLAGKALQIVNWDKSHQFCGCCGTETYTLEGERAKKCPKCGHLCYPVICPAVITAVIKDNKILMAHNRNFKGNMYSLIAGFVEAGETLEECVAREIKEEIGLKIKNIKYLGSQPWPFPNSLMLGFTAQYESGEITVDGIEIDDAKWCDVNTLPNLPSEISIARKIIDWYIDRFKEQ</sequence>
<evidence type="ECO:0000256" key="6">
    <source>
        <dbReference type="ARBA" id="ARBA00022801"/>
    </source>
</evidence>
<comment type="cofactor">
    <cofactor evidence="1">
        <name>Mg(2+)</name>
        <dbReference type="ChEBI" id="CHEBI:18420"/>
    </cofactor>
</comment>
<dbReference type="InterPro" id="IPR020084">
    <property type="entry name" value="NUDIX_hydrolase_CS"/>
</dbReference>
<proteinExistence type="inferred from homology"/>
<keyword evidence="13" id="KW-1185">Reference proteome</keyword>
<dbReference type="CDD" id="cd03429">
    <property type="entry name" value="NUDIX_NADH_pyrophosphatase_Nudt13"/>
    <property type="match status" value="1"/>
</dbReference>
<evidence type="ECO:0000256" key="8">
    <source>
        <dbReference type="ARBA" id="ARBA00023027"/>
    </source>
</evidence>
<comment type="similarity">
    <text evidence="3">Belongs to the Nudix hydrolase family. NudC subfamily.</text>
</comment>
<evidence type="ECO:0000256" key="1">
    <source>
        <dbReference type="ARBA" id="ARBA00001946"/>
    </source>
</evidence>
<keyword evidence="7" id="KW-0460">Magnesium</keyword>
<evidence type="ECO:0000256" key="2">
    <source>
        <dbReference type="ARBA" id="ARBA00001947"/>
    </source>
</evidence>
<evidence type="ECO:0000256" key="9">
    <source>
        <dbReference type="ARBA" id="ARBA00023679"/>
    </source>
</evidence>
<evidence type="ECO:0000256" key="5">
    <source>
        <dbReference type="ARBA" id="ARBA00022723"/>
    </source>
</evidence>
<dbReference type="EC" id="3.6.1.22" evidence="4"/>
<evidence type="ECO:0000313" key="13">
    <source>
        <dbReference type="Proteomes" id="UP001623591"/>
    </source>
</evidence>
<evidence type="ECO:0000313" key="12">
    <source>
        <dbReference type="EMBL" id="MFL0246058.1"/>
    </source>
</evidence>
<dbReference type="PRINTS" id="PR00502">
    <property type="entry name" value="NUDIXFAMILY"/>
</dbReference>
<feature type="domain" description="Nudix hydrolase" evidence="11">
    <location>
        <begin position="150"/>
        <end position="275"/>
    </location>
</feature>
<dbReference type="Proteomes" id="UP001623591">
    <property type="component" value="Unassembled WGS sequence"/>
</dbReference>
<evidence type="ECO:0000259" key="11">
    <source>
        <dbReference type="PROSITE" id="PS51462"/>
    </source>
</evidence>
<comment type="catalytic activity">
    <reaction evidence="9">
        <text>a 5'-end NAD(+)-phospho-ribonucleoside in mRNA + H2O = a 5'-end phospho-adenosine-phospho-ribonucleoside in mRNA + beta-nicotinamide D-ribonucleotide + 2 H(+)</text>
        <dbReference type="Rhea" id="RHEA:60876"/>
        <dbReference type="Rhea" id="RHEA-COMP:15698"/>
        <dbReference type="Rhea" id="RHEA-COMP:15719"/>
        <dbReference type="ChEBI" id="CHEBI:14649"/>
        <dbReference type="ChEBI" id="CHEBI:15377"/>
        <dbReference type="ChEBI" id="CHEBI:15378"/>
        <dbReference type="ChEBI" id="CHEBI:144029"/>
        <dbReference type="ChEBI" id="CHEBI:144051"/>
    </reaction>
    <physiologicalReaction direction="left-to-right" evidence="9">
        <dbReference type="Rhea" id="RHEA:60877"/>
    </physiologicalReaction>
</comment>
<reference evidence="12 13" key="1">
    <citation type="submission" date="2024-11" db="EMBL/GenBank/DDBJ databases">
        <authorList>
            <person name="Heng Y.C."/>
            <person name="Lim A.C.H."/>
            <person name="Lee J.K.Y."/>
            <person name="Kittelmann S."/>
        </authorList>
    </citation>
    <scope>NUCLEOTIDE SEQUENCE [LARGE SCALE GENOMIC DNA]</scope>
    <source>
        <strain evidence="12 13">WILCCON 0185</strain>
    </source>
</reference>
<evidence type="ECO:0000256" key="3">
    <source>
        <dbReference type="ARBA" id="ARBA00009595"/>
    </source>
</evidence>
<dbReference type="InterPro" id="IPR049734">
    <property type="entry name" value="NudC-like_C"/>
</dbReference>
<comment type="cofactor">
    <cofactor evidence="2">
        <name>Zn(2+)</name>
        <dbReference type="ChEBI" id="CHEBI:29105"/>
    </cofactor>
</comment>
<dbReference type="NCBIfam" id="NF001299">
    <property type="entry name" value="PRK00241.1"/>
    <property type="match status" value="1"/>
</dbReference>
<gene>
    <name evidence="12" type="primary">nudC</name>
    <name evidence="12" type="ORF">ACJDUG_03585</name>
</gene>
<organism evidence="12 13">
    <name type="scientific">Candidatus Clostridium stratigraminis</name>
    <dbReference type="NCBI Taxonomy" id="3381661"/>
    <lineage>
        <taxon>Bacteria</taxon>
        <taxon>Bacillati</taxon>
        <taxon>Bacillota</taxon>
        <taxon>Clostridia</taxon>
        <taxon>Eubacteriales</taxon>
        <taxon>Clostridiaceae</taxon>
        <taxon>Clostridium</taxon>
    </lineage>
</organism>
<dbReference type="InterPro" id="IPR020476">
    <property type="entry name" value="Nudix_hydrolase"/>
</dbReference>
<dbReference type="InterPro" id="IPR015797">
    <property type="entry name" value="NUDIX_hydrolase-like_dom_sf"/>
</dbReference>
<evidence type="ECO:0000256" key="10">
    <source>
        <dbReference type="RuleBase" id="RU003476"/>
    </source>
</evidence>
<dbReference type="PROSITE" id="PS00893">
    <property type="entry name" value="NUDIX_BOX"/>
    <property type="match status" value="1"/>
</dbReference>
<dbReference type="EMBL" id="JBJHZZ010000001">
    <property type="protein sequence ID" value="MFL0246058.1"/>
    <property type="molecule type" value="Genomic_DNA"/>
</dbReference>
<evidence type="ECO:0000256" key="4">
    <source>
        <dbReference type="ARBA" id="ARBA00012381"/>
    </source>
</evidence>
<dbReference type="Pfam" id="PF00293">
    <property type="entry name" value="NUDIX"/>
    <property type="match status" value="1"/>
</dbReference>
<dbReference type="SUPFAM" id="SSF55811">
    <property type="entry name" value="Nudix"/>
    <property type="match status" value="2"/>
</dbReference>
<dbReference type="InterPro" id="IPR015376">
    <property type="entry name" value="Znr_NADH_PPase"/>
</dbReference>
<evidence type="ECO:0000256" key="7">
    <source>
        <dbReference type="ARBA" id="ARBA00022842"/>
    </source>
</evidence>
<dbReference type="Gene3D" id="3.90.79.20">
    <property type="match status" value="1"/>
</dbReference>
<dbReference type="Pfam" id="PF09297">
    <property type="entry name" value="Zn_ribbon_NUD"/>
    <property type="match status" value="1"/>
</dbReference>
<dbReference type="InterPro" id="IPR015375">
    <property type="entry name" value="NADH_PPase-like_N"/>
</dbReference>
<dbReference type="Gene3D" id="3.90.79.10">
    <property type="entry name" value="Nucleoside Triphosphate Pyrophosphohydrolase"/>
    <property type="match status" value="1"/>
</dbReference>
<dbReference type="Pfam" id="PF09296">
    <property type="entry name" value="NUDIX-like"/>
    <property type="match status" value="1"/>
</dbReference>
<protein>
    <recommendedName>
        <fullName evidence="4">NAD(+) diphosphatase</fullName>
        <ecNumber evidence="4">3.6.1.22</ecNumber>
    </recommendedName>
</protein>
<accession>A0ABW8T0K3</accession>
<keyword evidence="5" id="KW-0479">Metal-binding</keyword>
<dbReference type="PANTHER" id="PTHR42904:SF6">
    <property type="entry name" value="NAD-CAPPED RNA HYDROLASE NUDT12"/>
    <property type="match status" value="1"/>
</dbReference>
<dbReference type="RefSeq" id="WP_406768509.1">
    <property type="nucleotide sequence ID" value="NZ_JBJHZZ010000001.1"/>
</dbReference>
<dbReference type="InterPro" id="IPR050241">
    <property type="entry name" value="NAD-cap_RNA_hydrolase_NudC"/>
</dbReference>
<comment type="caution">
    <text evidence="12">The sequence shown here is derived from an EMBL/GenBank/DDBJ whole genome shotgun (WGS) entry which is preliminary data.</text>
</comment>